<feature type="domain" description="Xylose isomerase-like TIM barrel" evidence="5">
    <location>
        <begin position="35"/>
        <end position="267"/>
    </location>
</feature>
<evidence type="ECO:0000259" key="5">
    <source>
        <dbReference type="Pfam" id="PF01261"/>
    </source>
</evidence>
<dbReference type="GO" id="GO:0008903">
    <property type="term" value="F:hydroxypyruvate isomerase activity"/>
    <property type="evidence" value="ECO:0007669"/>
    <property type="project" value="TreeGrafter"/>
</dbReference>
<dbReference type="InterPro" id="IPR026040">
    <property type="entry name" value="HyI-like"/>
</dbReference>
<evidence type="ECO:0000313" key="6">
    <source>
        <dbReference type="EMBL" id="QNE36762.1"/>
    </source>
</evidence>
<name>A0A7G6YE47_9MICO</name>
<feature type="active site" description="Proton donor/acceptor" evidence="4">
    <location>
        <position position="154"/>
    </location>
</feature>
<dbReference type="PIRSF" id="PIRSF006241">
    <property type="entry name" value="HyI"/>
    <property type="match status" value="1"/>
</dbReference>
<sequence length="278" mass="30406">MCTLLAWSQTSRGGTMRIAANLTMLFREYDFFERFDRAAEAGFTGVEFFFPYAHDLGRIADAVERNDLQLVLFNLPVGDWDAGERGYVAQAGREAEFRGDLARAVAAIERLHPLRVNTPSGPAPQDAESRSTLVANLTAAAAAVNAAGAGLVVEPINRDDVPGAYIHTVAEGVAVLDEVGSPGAGIQYDVYHSLRAAEDPFAVLDAYAHRIHHIQISDVPGRHEPGTGGFDFDRFFAKLEASVYDGWVSLEYHPEDSTADSFRYFRERGLLGGDRQRA</sequence>
<dbReference type="Gene3D" id="3.20.20.150">
    <property type="entry name" value="Divalent-metal-dependent TIM barrel enzymes"/>
    <property type="match status" value="1"/>
</dbReference>
<dbReference type="InterPro" id="IPR013022">
    <property type="entry name" value="Xyl_isomerase-like_TIM-brl"/>
</dbReference>
<protein>
    <submittedName>
        <fullName evidence="6">TIM barrel protein</fullName>
    </submittedName>
</protein>
<dbReference type="InterPro" id="IPR036237">
    <property type="entry name" value="Xyl_isomerase-like_sf"/>
</dbReference>
<comment type="similarity">
    <text evidence="3">Belongs to the hyi family.</text>
</comment>
<dbReference type="PANTHER" id="PTHR43489">
    <property type="entry name" value="ISOMERASE"/>
    <property type="match status" value="1"/>
</dbReference>
<dbReference type="Proteomes" id="UP000515511">
    <property type="component" value="Chromosome"/>
</dbReference>
<proteinExistence type="inferred from homology"/>
<evidence type="ECO:0000256" key="2">
    <source>
        <dbReference type="ARBA" id="ARBA00023277"/>
    </source>
</evidence>
<keyword evidence="2" id="KW-0119">Carbohydrate metabolism</keyword>
<evidence type="ECO:0000256" key="3">
    <source>
        <dbReference type="PIRNR" id="PIRNR006241"/>
    </source>
</evidence>
<gene>
    <name evidence="6" type="ORF">F1C12_17660</name>
</gene>
<keyword evidence="1 3" id="KW-0413">Isomerase</keyword>
<dbReference type="InterPro" id="IPR050417">
    <property type="entry name" value="Sugar_Epim/Isomerase"/>
</dbReference>
<dbReference type="Pfam" id="PF01261">
    <property type="entry name" value="AP_endonuc_2"/>
    <property type="match status" value="1"/>
</dbReference>
<reference evidence="7" key="1">
    <citation type="submission" date="2019-09" db="EMBL/GenBank/DDBJ databases">
        <title>Antimicrobial potential of Antarctic Bacteria.</title>
        <authorList>
            <person name="Benaud N."/>
            <person name="Edwards R.J."/>
            <person name="Ferrari B.C."/>
        </authorList>
    </citation>
    <scope>NUCLEOTIDE SEQUENCE [LARGE SCALE GENOMIC DNA]</scope>
    <source>
        <strain evidence="7">INR9</strain>
    </source>
</reference>
<evidence type="ECO:0000313" key="7">
    <source>
        <dbReference type="Proteomes" id="UP000515511"/>
    </source>
</evidence>
<evidence type="ECO:0000256" key="4">
    <source>
        <dbReference type="PIRSR" id="PIRSR006241-50"/>
    </source>
</evidence>
<dbReference type="KEGG" id="lse:F1C12_17660"/>
<organism evidence="6 7">
    <name type="scientific">Leifsonia shinshuensis</name>
    <dbReference type="NCBI Taxonomy" id="150026"/>
    <lineage>
        <taxon>Bacteria</taxon>
        <taxon>Bacillati</taxon>
        <taxon>Actinomycetota</taxon>
        <taxon>Actinomycetes</taxon>
        <taxon>Micrococcales</taxon>
        <taxon>Microbacteriaceae</taxon>
        <taxon>Leifsonia</taxon>
    </lineage>
</organism>
<dbReference type="PANTHER" id="PTHR43489:SF6">
    <property type="entry name" value="HYDROXYPYRUVATE ISOMERASE-RELATED"/>
    <property type="match status" value="1"/>
</dbReference>
<dbReference type="EMBL" id="CP043641">
    <property type="protein sequence ID" value="QNE36762.1"/>
    <property type="molecule type" value="Genomic_DNA"/>
</dbReference>
<dbReference type="AlphaFoldDB" id="A0A7G6YE47"/>
<dbReference type="SUPFAM" id="SSF51658">
    <property type="entry name" value="Xylose isomerase-like"/>
    <property type="match status" value="1"/>
</dbReference>
<accession>A0A7G6YE47</accession>
<dbReference type="GO" id="GO:0046487">
    <property type="term" value="P:glyoxylate metabolic process"/>
    <property type="evidence" value="ECO:0007669"/>
    <property type="project" value="TreeGrafter"/>
</dbReference>
<evidence type="ECO:0000256" key="1">
    <source>
        <dbReference type="ARBA" id="ARBA00023235"/>
    </source>
</evidence>
<feature type="active site" description="Proton donor/acceptor" evidence="4">
    <location>
        <position position="251"/>
    </location>
</feature>